<evidence type="ECO:0000256" key="1">
    <source>
        <dbReference type="ARBA" id="ARBA00000213"/>
    </source>
</evidence>
<dbReference type="RefSeq" id="WP_354698216.1">
    <property type="nucleotide sequence ID" value="NZ_CP114014.1"/>
</dbReference>
<organism evidence="15">
    <name type="scientific">Paraconexibacter sp. AEG42_29</name>
    <dbReference type="NCBI Taxonomy" id="2997339"/>
    <lineage>
        <taxon>Bacteria</taxon>
        <taxon>Bacillati</taxon>
        <taxon>Actinomycetota</taxon>
        <taxon>Thermoleophilia</taxon>
        <taxon>Solirubrobacterales</taxon>
        <taxon>Paraconexibacteraceae</taxon>
        <taxon>Paraconexibacter</taxon>
    </lineage>
</organism>
<dbReference type="GO" id="GO:0003677">
    <property type="term" value="F:DNA binding"/>
    <property type="evidence" value="ECO:0007669"/>
    <property type="project" value="UniProtKB-KW"/>
</dbReference>
<feature type="domain" description="Topo IA-type catalytic" evidence="14">
    <location>
        <begin position="162"/>
        <end position="616"/>
    </location>
</feature>
<evidence type="ECO:0000313" key="15">
    <source>
        <dbReference type="EMBL" id="XAY07004.1"/>
    </source>
</evidence>
<dbReference type="InterPro" id="IPR034144">
    <property type="entry name" value="TOPRIM_TopoIII"/>
</dbReference>
<dbReference type="Gene3D" id="1.10.290.10">
    <property type="entry name" value="Topoisomerase I, domain 4"/>
    <property type="match status" value="1"/>
</dbReference>
<dbReference type="InterPro" id="IPR006171">
    <property type="entry name" value="TOPRIM_dom"/>
</dbReference>
<dbReference type="SMART" id="SM00437">
    <property type="entry name" value="TOP1Ac"/>
    <property type="match status" value="1"/>
</dbReference>
<gene>
    <name evidence="15" type="ORF">DSM112329_03882</name>
</gene>
<keyword evidence="5" id="KW-0799">Topoisomerase</keyword>
<feature type="region of interest" description="Disordered" evidence="12">
    <location>
        <begin position="723"/>
        <end position="750"/>
    </location>
</feature>
<dbReference type="Pfam" id="PF13342">
    <property type="entry name" value="Toprim_Crpt"/>
    <property type="match status" value="1"/>
</dbReference>
<feature type="region of interest" description="Disordered" evidence="12">
    <location>
        <begin position="459"/>
        <end position="505"/>
    </location>
</feature>
<dbReference type="EMBL" id="CP114014">
    <property type="protein sequence ID" value="XAY07004.1"/>
    <property type="molecule type" value="Genomic_DNA"/>
</dbReference>
<dbReference type="Gene3D" id="3.40.50.140">
    <property type="match status" value="1"/>
</dbReference>
<dbReference type="SUPFAM" id="SSF56712">
    <property type="entry name" value="Prokaryotic type I DNA topoisomerase"/>
    <property type="match status" value="1"/>
</dbReference>
<dbReference type="PRINTS" id="PR00417">
    <property type="entry name" value="PRTPISMRASEI"/>
</dbReference>
<dbReference type="InterPro" id="IPR013825">
    <property type="entry name" value="Topo_IA_cen_sub2"/>
</dbReference>
<sequence>MPKTLVIAEKPSVGKDLSRVLPGPFQKHTGTQDKTERWLEGPEHIVTWAVGHLVQLADPDEYDEKYKKWRMADLPIVPKTFKLVVRDERSQKQMAVVKKLLRDDDVDLVVNACDAGREGELIFAYLFEQAKAKKPVKRLWLSSMTNDAMREALANLRDSEETAKLEQAARSRSEADWIVGMNATRAATIRLRSSFDGAVSLGRVQTPTLAIIARRDEEIRAFVPEDYWLVDATFATADGRRYEGRYQDLTKKSDKPRIASAELAQAVVDAVSGQSGSITKLTKTEQKTIPPLLYDLTSLQRDANTRHGFSARRTLAAAQRCYEEHKALTYPRTNSKYLTTDMVPELKDIVGHVGRHDEYSAAAAYVSSLDLLPLERVVNNEKVGDHHAIIPTNSPHKLEKMSSDDRRIYDMVVRRFLAIFHPEAVFENTKIETTVFEHQFRTSGKVLIVPGWRGVYGEIPEGDKTSAEEDEGRDQSLPKLEQGEAVDTKKVESAAKQTKPPRRYTDASLLGAMEGAGKLVDDEELREAMTETGIGTPATRAAIIERLIDVGYTERDGRALVATEKGLNVIRLLDNHPLTSPSLTGDWEHRLAAIEGGTETRKKFMEDIAKFAGETVGVLDTTLKDVRIPRANLGPCPVCGHDIIENRKGYSCWAREDPGCGFVIWKGKAGKQLPPAIARELIATGVTAKQVTGFKGRSGRSFRAKLALQQSEDGKWRVEFDEAWAKEGAKPPEGEDETTPPAAGAVTASGAAKEAIAAVAKESGDKKGTEAA</sequence>
<keyword evidence="6" id="KW-0238">DNA-binding</keyword>
<dbReference type="SMART" id="SM00493">
    <property type="entry name" value="TOPRIM"/>
    <property type="match status" value="1"/>
</dbReference>
<dbReference type="CDD" id="cd03362">
    <property type="entry name" value="TOPRIM_TopoIA_TopoIII"/>
    <property type="match status" value="1"/>
</dbReference>
<dbReference type="GO" id="GO:0003917">
    <property type="term" value="F:DNA topoisomerase type I (single strand cut, ATP-independent) activity"/>
    <property type="evidence" value="ECO:0007669"/>
    <property type="project" value="UniProtKB-EC"/>
</dbReference>
<feature type="domain" description="Toprim" evidence="13">
    <location>
        <begin position="3"/>
        <end position="145"/>
    </location>
</feature>
<dbReference type="PANTHER" id="PTHR11390:SF21">
    <property type="entry name" value="DNA TOPOISOMERASE 3-ALPHA"/>
    <property type="match status" value="1"/>
</dbReference>
<evidence type="ECO:0000256" key="9">
    <source>
        <dbReference type="ARBA" id="ARBA00031985"/>
    </source>
</evidence>
<evidence type="ECO:0000256" key="2">
    <source>
        <dbReference type="ARBA" id="ARBA00009446"/>
    </source>
</evidence>
<dbReference type="Gene3D" id="2.70.20.10">
    <property type="entry name" value="Topoisomerase I, domain 3"/>
    <property type="match status" value="1"/>
</dbReference>
<keyword evidence="4" id="KW-0479">Metal-binding</keyword>
<evidence type="ECO:0000259" key="14">
    <source>
        <dbReference type="PROSITE" id="PS52039"/>
    </source>
</evidence>
<dbReference type="InterPro" id="IPR013824">
    <property type="entry name" value="Topo_IA_cen_sub1"/>
</dbReference>
<dbReference type="Pfam" id="PF01131">
    <property type="entry name" value="Topoisom_bac"/>
    <property type="match status" value="1"/>
</dbReference>
<keyword evidence="7" id="KW-0413">Isomerase</keyword>
<dbReference type="InterPro" id="IPR003602">
    <property type="entry name" value="Topo_IA_DNA-bd_dom"/>
</dbReference>
<dbReference type="CDD" id="cd00186">
    <property type="entry name" value="TOP1Ac"/>
    <property type="match status" value="1"/>
</dbReference>
<evidence type="ECO:0000256" key="5">
    <source>
        <dbReference type="ARBA" id="ARBA00023029"/>
    </source>
</evidence>
<evidence type="ECO:0000256" key="6">
    <source>
        <dbReference type="ARBA" id="ARBA00023125"/>
    </source>
</evidence>
<evidence type="ECO:0000259" key="13">
    <source>
        <dbReference type="PROSITE" id="PS50880"/>
    </source>
</evidence>
<dbReference type="Pfam" id="PF01751">
    <property type="entry name" value="Toprim"/>
    <property type="match status" value="1"/>
</dbReference>
<comment type="catalytic activity">
    <reaction evidence="1">
        <text>ATP-independent breakage of single-stranded DNA, followed by passage and rejoining.</text>
        <dbReference type="EC" id="5.6.2.1"/>
    </reaction>
</comment>
<dbReference type="GO" id="GO:0006281">
    <property type="term" value="P:DNA repair"/>
    <property type="evidence" value="ECO:0007669"/>
    <property type="project" value="TreeGrafter"/>
</dbReference>
<evidence type="ECO:0000256" key="12">
    <source>
        <dbReference type="SAM" id="MobiDB-lite"/>
    </source>
</evidence>
<protein>
    <recommendedName>
        <fullName evidence="3">DNA topoisomerase</fullName>
        <ecNumber evidence="3">5.6.2.1</ecNumber>
    </recommendedName>
    <alternativeName>
        <fullName evidence="11">Omega-protein</fullName>
    </alternativeName>
    <alternativeName>
        <fullName evidence="10">Relaxing enzyme</fullName>
    </alternativeName>
    <alternativeName>
        <fullName evidence="8">Swivelase</fullName>
    </alternativeName>
    <alternativeName>
        <fullName evidence="9">Untwisting enzyme</fullName>
    </alternativeName>
</protein>
<dbReference type="EC" id="5.6.2.1" evidence="3"/>
<dbReference type="InterPro" id="IPR005738">
    <property type="entry name" value="TopoIII"/>
</dbReference>
<evidence type="ECO:0000256" key="10">
    <source>
        <dbReference type="ARBA" id="ARBA00032235"/>
    </source>
</evidence>
<proteinExistence type="inferred from homology"/>
<accession>A0AAU7AZD0</accession>
<evidence type="ECO:0000256" key="4">
    <source>
        <dbReference type="ARBA" id="ARBA00022723"/>
    </source>
</evidence>
<comment type="similarity">
    <text evidence="2">Belongs to the type IA topoisomerase family.</text>
</comment>
<dbReference type="PANTHER" id="PTHR11390">
    <property type="entry name" value="PROKARYOTIC DNA TOPOISOMERASE"/>
    <property type="match status" value="1"/>
</dbReference>
<evidence type="ECO:0000256" key="8">
    <source>
        <dbReference type="ARBA" id="ARBA00030003"/>
    </source>
</evidence>
<feature type="compositionally biased region" description="Basic and acidic residues" evidence="12">
    <location>
        <begin position="723"/>
        <end position="733"/>
    </location>
</feature>
<feature type="compositionally biased region" description="Low complexity" evidence="12">
    <location>
        <begin position="739"/>
        <end position="750"/>
    </location>
</feature>
<evidence type="ECO:0000256" key="3">
    <source>
        <dbReference type="ARBA" id="ARBA00012891"/>
    </source>
</evidence>
<dbReference type="GO" id="GO:0043597">
    <property type="term" value="C:cytoplasmic replication fork"/>
    <property type="evidence" value="ECO:0007669"/>
    <property type="project" value="TreeGrafter"/>
</dbReference>
<dbReference type="GO" id="GO:0006310">
    <property type="term" value="P:DNA recombination"/>
    <property type="evidence" value="ECO:0007669"/>
    <property type="project" value="TreeGrafter"/>
</dbReference>
<dbReference type="GO" id="GO:0006265">
    <property type="term" value="P:DNA topological change"/>
    <property type="evidence" value="ECO:0007669"/>
    <property type="project" value="InterPro"/>
</dbReference>
<dbReference type="AlphaFoldDB" id="A0AAU7AZD0"/>
<dbReference type="InterPro" id="IPR025589">
    <property type="entry name" value="Toprim_C_rpt"/>
</dbReference>
<dbReference type="NCBIfam" id="NF005829">
    <property type="entry name" value="PRK07726.1"/>
    <property type="match status" value="1"/>
</dbReference>
<dbReference type="PROSITE" id="PS50880">
    <property type="entry name" value="TOPRIM"/>
    <property type="match status" value="1"/>
</dbReference>
<dbReference type="Gene3D" id="1.10.460.10">
    <property type="entry name" value="Topoisomerase I, domain 2"/>
    <property type="match status" value="1"/>
</dbReference>
<dbReference type="InterPro" id="IPR000380">
    <property type="entry name" value="Topo_IA"/>
</dbReference>
<evidence type="ECO:0000256" key="7">
    <source>
        <dbReference type="ARBA" id="ARBA00023235"/>
    </source>
</evidence>
<dbReference type="InterPro" id="IPR003601">
    <property type="entry name" value="Topo_IA_2"/>
</dbReference>
<reference evidence="15" key="1">
    <citation type="submission" date="2022-12" db="EMBL/GenBank/DDBJ databases">
        <title>Paraconexibacter alkalitolerans sp. nov. and Baekduia alba sp. nov., isolated from soil and emended description of the genera Paraconexibacter (Chun et al., 2020) and Baekduia (An et al., 2020).</title>
        <authorList>
            <person name="Vieira S."/>
            <person name="Huber K.J."/>
            <person name="Geppert A."/>
            <person name="Wolf J."/>
            <person name="Neumann-Schaal M."/>
            <person name="Muesken M."/>
            <person name="Overmann J."/>
        </authorList>
    </citation>
    <scope>NUCLEOTIDE SEQUENCE</scope>
    <source>
        <strain evidence="15">AEG42_29</strain>
    </source>
</reference>
<dbReference type="PROSITE" id="PS52039">
    <property type="entry name" value="TOPO_IA_2"/>
    <property type="match status" value="1"/>
</dbReference>
<dbReference type="GO" id="GO:0046872">
    <property type="term" value="F:metal ion binding"/>
    <property type="evidence" value="ECO:0007669"/>
    <property type="project" value="UniProtKB-KW"/>
</dbReference>
<evidence type="ECO:0000256" key="11">
    <source>
        <dbReference type="ARBA" id="ARBA00032877"/>
    </source>
</evidence>
<dbReference type="NCBIfam" id="TIGR01056">
    <property type="entry name" value="topB"/>
    <property type="match status" value="1"/>
</dbReference>
<dbReference type="KEGG" id="parq:DSM112329_03882"/>
<dbReference type="InterPro" id="IPR013497">
    <property type="entry name" value="Topo_IA_cen"/>
</dbReference>
<name>A0AAU7AZD0_9ACTN</name>
<dbReference type="SMART" id="SM00436">
    <property type="entry name" value="TOP1Bc"/>
    <property type="match status" value="1"/>
</dbReference>
<dbReference type="InterPro" id="IPR023405">
    <property type="entry name" value="Topo_IA_core_domain"/>
</dbReference>
<dbReference type="InterPro" id="IPR013826">
    <property type="entry name" value="Topo_IA_cen_sub3"/>
</dbReference>